<dbReference type="InterPro" id="IPR032465">
    <property type="entry name" value="ACMSD"/>
</dbReference>
<evidence type="ECO:0000313" key="4">
    <source>
        <dbReference type="Proteomes" id="UP000193964"/>
    </source>
</evidence>
<dbReference type="EMBL" id="LQQA01000030">
    <property type="protein sequence ID" value="ORX11780.1"/>
    <property type="molecule type" value="Genomic_DNA"/>
</dbReference>
<dbReference type="GO" id="GO:0016831">
    <property type="term" value="F:carboxy-lyase activity"/>
    <property type="evidence" value="ECO:0007669"/>
    <property type="project" value="InterPro"/>
</dbReference>
<dbReference type="GO" id="GO:0016787">
    <property type="term" value="F:hydrolase activity"/>
    <property type="evidence" value="ECO:0007669"/>
    <property type="project" value="UniProtKB-KW"/>
</dbReference>
<feature type="domain" description="Amidohydrolase-related" evidence="2">
    <location>
        <begin position="7"/>
        <end position="333"/>
    </location>
</feature>
<organism evidence="3 4">
    <name type="scientific">Mycolicibacterium wolinskyi</name>
    <dbReference type="NCBI Taxonomy" id="59750"/>
    <lineage>
        <taxon>Bacteria</taxon>
        <taxon>Bacillati</taxon>
        <taxon>Actinomycetota</taxon>
        <taxon>Actinomycetes</taxon>
        <taxon>Mycobacteriales</taxon>
        <taxon>Mycobacteriaceae</taxon>
        <taxon>Mycolicibacterium</taxon>
    </lineage>
</organism>
<dbReference type="PANTHER" id="PTHR21240">
    <property type="entry name" value="2-AMINO-3-CARBOXYLMUCONATE-6-SEMIALDEHYDE DECARBOXYLASE"/>
    <property type="match status" value="1"/>
</dbReference>
<comment type="caution">
    <text evidence="3">The sequence shown here is derived from an EMBL/GenBank/DDBJ whole genome shotgun (WGS) entry which is preliminary data.</text>
</comment>
<dbReference type="PANTHER" id="PTHR21240:SF28">
    <property type="entry name" value="ISO-OROTATE DECARBOXYLASE (EUROFUNG)"/>
    <property type="match status" value="1"/>
</dbReference>
<reference evidence="3 4" key="1">
    <citation type="submission" date="2016-01" db="EMBL/GenBank/DDBJ databases">
        <title>The new phylogeny of the genus Mycobacterium.</title>
        <authorList>
            <person name="Tarcisio F."/>
            <person name="Conor M."/>
            <person name="Antonella G."/>
            <person name="Elisabetta G."/>
            <person name="Giulia F.S."/>
            <person name="Sara T."/>
            <person name="Anna F."/>
            <person name="Clotilde B."/>
            <person name="Roberto B."/>
            <person name="Veronica D.S."/>
            <person name="Fabio R."/>
            <person name="Monica P."/>
            <person name="Olivier J."/>
            <person name="Enrico T."/>
            <person name="Nicola S."/>
        </authorList>
    </citation>
    <scope>NUCLEOTIDE SEQUENCE [LARGE SCALE GENOMIC DNA]</scope>
    <source>
        <strain evidence="3 4">ATCC 700010</strain>
    </source>
</reference>
<dbReference type="Proteomes" id="UP000193964">
    <property type="component" value="Unassembled WGS sequence"/>
</dbReference>
<dbReference type="InterPro" id="IPR006680">
    <property type="entry name" value="Amidohydro-rel"/>
</dbReference>
<protein>
    <submittedName>
        <fullName evidence="3">Amidohydrolase</fullName>
    </submittedName>
</protein>
<keyword evidence="1" id="KW-0456">Lyase</keyword>
<dbReference type="SUPFAM" id="SSF51556">
    <property type="entry name" value="Metallo-dependent hydrolases"/>
    <property type="match status" value="1"/>
</dbReference>
<dbReference type="Gene3D" id="3.20.20.140">
    <property type="entry name" value="Metal-dependent hydrolases"/>
    <property type="match status" value="1"/>
</dbReference>
<dbReference type="AlphaFoldDB" id="A0A1X2F013"/>
<evidence type="ECO:0000256" key="1">
    <source>
        <dbReference type="ARBA" id="ARBA00023239"/>
    </source>
</evidence>
<dbReference type="Pfam" id="PF04909">
    <property type="entry name" value="Amidohydro_2"/>
    <property type="match status" value="1"/>
</dbReference>
<dbReference type="InterPro" id="IPR032466">
    <property type="entry name" value="Metal_Hydrolase"/>
</dbReference>
<proteinExistence type="predicted"/>
<name>A0A1X2F013_9MYCO</name>
<keyword evidence="3" id="KW-0378">Hydrolase</keyword>
<evidence type="ECO:0000313" key="3">
    <source>
        <dbReference type="EMBL" id="ORX11780.1"/>
    </source>
</evidence>
<sequence>MAAPTLDVHAHVWLDDVEEIARAHRGYQESAELEKRRLGPRSAAVNVEQSAHLRELLTDVTARLTAMDAAGVDAQLVSVVPTQYHGWADRNLAPQLAEATNAGVAAHCALAPDRLTGLGVVPLQHPDLAVAALENAVLDHGLKGIEMSSHAVDPGGGTVELSDPRLEPLWRSACDLGAVVLLHPWGCTLDERLDRWYLANSVGQPVEHAVALSHLIFGGVLDRYPGLRFIAAHGGGYLPAFAARADHAWHNRRDARECLAPPSAYLRRMWFDSLVHTPEALRRLVQVAGADRILLGSDYPFDMGERDPLGAVRAGDLDPADVAAIAGGNAADLHLMPVDRMHLVRKEGS</sequence>
<dbReference type="GO" id="GO:0005737">
    <property type="term" value="C:cytoplasm"/>
    <property type="evidence" value="ECO:0007669"/>
    <property type="project" value="TreeGrafter"/>
</dbReference>
<accession>A0A1X2F013</accession>
<evidence type="ECO:0000259" key="2">
    <source>
        <dbReference type="Pfam" id="PF04909"/>
    </source>
</evidence>
<dbReference type="GO" id="GO:0019748">
    <property type="term" value="P:secondary metabolic process"/>
    <property type="evidence" value="ECO:0007669"/>
    <property type="project" value="TreeGrafter"/>
</dbReference>
<dbReference type="RefSeq" id="WP_085146778.1">
    <property type="nucleotide sequence ID" value="NZ_JACKUA010000032.1"/>
</dbReference>
<dbReference type="OrthoDB" id="149172at2"/>
<gene>
    <name evidence="3" type="ORF">AWC31_34545</name>
</gene>